<accession>A0ABQ8EVB6</accession>
<evidence type="ECO:0000313" key="2">
    <source>
        <dbReference type="Proteomes" id="UP001648503"/>
    </source>
</evidence>
<name>A0ABQ8EVB6_9FUNG</name>
<comment type="caution">
    <text evidence="1">The sequence shown here is derived from an EMBL/GenBank/DDBJ whole genome shotgun (WGS) entry which is preliminary data.</text>
</comment>
<proteinExistence type="predicted"/>
<dbReference type="Proteomes" id="UP001648503">
    <property type="component" value="Unassembled WGS sequence"/>
</dbReference>
<sequence>MMKIWVNSDSKQSHYSGKANPYPDLDKFRKTYAGMTDEQFNLDLTRIFNRMRDNHTLYYKAGPYGCFSVSTGLFFKFVDDSLGSSTPPKVRVTMITDTPGILGLIGNWYDQNKFILGFGANDSGGQRGAFQYLAEISGDSNILPEYDSITFQLRRLGGNQELYSVTVPYVSLSNDECWDLSSSLYKELNSIALPEIPALQASNKSGLFLEMTRAY</sequence>
<dbReference type="EMBL" id="JAFCIX010000569">
    <property type="protein sequence ID" value="KAH6586951.1"/>
    <property type="molecule type" value="Genomic_DNA"/>
</dbReference>
<reference evidence="1 2" key="1">
    <citation type="submission" date="2021-02" db="EMBL/GenBank/DDBJ databases">
        <title>Variation within the Batrachochytrium salamandrivorans European outbreak.</title>
        <authorList>
            <person name="Kelly M."/>
            <person name="Pasmans F."/>
            <person name="Shea T.P."/>
            <person name="Munoz J.F."/>
            <person name="Carranza S."/>
            <person name="Cuomo C.A."/>
            <person name="Martel A."/>
        </authorList>
    </citation>
    <scope>NUCLEOTIDE SEQUENCE [LARGE SCALE GENOMIC DNA]</scope>
    <source>
        <strain evidence="1 2">AMFP18/2</strain>
    </source>
</reference>
<gene>
    <name evidence="1" type="ORF">BASA50_000001</name>
</gene>
<protein>
    <submittedName>
        <fullName evidence="1">Uncharacterized protein</fullName>
    </submittedName>
</protein>
<keyword evidence="2" id="KW-1185">Reference proteome</keyword>
<organism evidence="1 2">
    <name type="scientific">Batrachochytrium salamandrivorans</name>
    <dbReference type="NCBI Taxonomy" id="1357716"/>
    <lineage>
        <taxon>Eukaryota</taxon>
        <taxon>Fungi</taxon>
        <taxon>Fungi incertae sedis</taxon>
        <taxon>Chytridiomycota</taxon>
        <taxon>Chytridiomycota incertae sedis</taxon>
        <taxon>Chytridiomycetes</taxon>
        <taxon>Rhizophydiales</taxon>
        <taxon>Rhizophydiales incertae sedis</taxon>
        <taxon>Batrachochytrium</taxon>
    </lineage>
</organism>
<evidence type="ECO:0000313" key="1">
    <source>
        <dbReference type="EMBL" id="KAH6586951.1"/>
    </source>
</evidence>